<dbReference type="AlphaFoldDB" id="A0A3M7S9Q0"/>
<dbReference type="EMBL" id="REGN01001818">
    <property type="protein sequence ID" value="RNA32298.1"/>
    <property type="molecule type" value="Genomic_DNA"/>
</dbReference>
<accession>A0A3M7S9Q0</accession>
<comment type="caution">
    <text evidence="2">The sequence shown here is derived from an EMBL/GenBank/DDBJ whole genome shotgun (WGS) entry which is preliminary data.</text>
</comment>
<dbReference type="Proteomes" id="UP000276133">
    <property type="component" value="Unassembled WGS sequence"/>
</dbReference>
<organism evidence="2 3">
    <name type="scientific">Brachionus plicatilis</name>
    <name type="common">Marine rotifer</name>
    <name type="synonym">Brachionus muelleri</name>
    <dbReference type="NCBI Taxonomy" id="10195"/>
    <lineage>
        <taxon>Eukaryota</taxon>
        <taxon>Metazoa</taxon>
        <taxon>Spiralia</taxon>
        <taxon>Gnathifera</taxon>
        <taxon>Rotifera</taxon>
        <taxon>Eurotatoria</taxon>
        <taxon>Monogononta</taxon>
        <taxon>Pseudotrocha</taxon>
        <taxon>Ploima</taxon>
        <taxon>Brachionidae</taxon>
        <taxon>Brachionus</taxon>
    </lineage>
</organism>
<evidence type="ECO:0000313" key="3">
    <source>
        <dbReference type="Proteomes" id="UP000276133"/>
    </source>
</evidence>
<keyword evidence="1" id="KW-0472">Membrane</keyword>
<evidence type="ECO:0000256" key="1">
    <source>
        <dbReference type="SAM" id="Phobius"/>
    </source>
</evidence>
<proteinExistence type="predicted"/>
<keyword evidence="3" id="KW-1185">Reference proteome</keyword>
<gene>
    <name evidence="2" type="ORF">BpHYR1_008618</name>
</gene>
<keyword evidence="1" id="KW-1133">Transmembrane helix</keyword>
<reference evidence="2 3" key="1">
    <citation type="journal article" date="2018" name="Sci. Rep.">
        <title>Genomic signatures of local adaptation to the degree of environmental predictability in rotifers.</title>
        <authorList>
            <person name="Franch-Gras L."/>
            <person name="Hahn C."/>
            <person name="Garcia-Roger E.M."/>
            <person name="Carmona M.J."/>
            <person name="Serra M."/>
            <person name="Gomez A."/>
        </authorList>
    </citation>
    <scope>NUCLEOTIDE SEQUENCE [LARGE SCALE GENOMIC DNA]</scope>
    <source>
        <strain evidence="2">HYR1</strain>
    </source>
</reference>
<protein>
    <submittedName>
        <fullName evidence="2">Uncharacterized protein</fullName>
    </submittedName>
</protein>
<evidence type="ECO:0000313" key="2">
    <source>
        <dbReference type="EMBL" id="RNA32298.1"/>
    </source>
</evidence>
<name>A0A3M7S9Q0_BRAPC</name>
<keyword evidence="1" id="KW-0812">Transmembrane</keyword>
<sequence length="76" mass="8667">MYSLSALYDPIQVGAFKIIINIVVWRIFGYLSTPLLSNLMNNLIKYNFNNSNFSAEALPYYSLALNFDFSSNSTNK</sequence>
<feature type="transmembrane region" description="Helical" evidence="1">
    <location>
        <begin position="12"/>
        <end position="31"/>
    </location>
</feature>